<evidence type="ECO:0000256" key="13">
    <source>
        <dbReference type="SAM" id="MobiDB-lite"/>
    </source>
</evidence>
<dbReference type="Proteomes" id="UP000694867">
    <property type="component" value="Unplaced"/>
</dbReference>
<dbReference type="PROSITE" id="PS51854">
    <property type="entry name" value="CSPG"/>
    <property type="match status" value="1"/>
</dbReference>
<keyword evidence="7" id="KW-0106">Calcium</keyword>
<sequence>MRLRLSLFLGVALLSSLISGAPPLPECEGCEGPECICRGQPGEPGYPGIPGEQAGRGPPGPKGEQGAPGFMGLAGDPGAPGTPGILGAPGRPGCNGTDGYPGPPGLPGPDGEPGYHGQPGSEGFKGEPGDGGINSIGRRGEKGTRGAPGPSGQDGFPGRMGSPGPPGYPGIPGSPGRRGNTGDPGVPGVGIRGPPGEPGNKGDRGDPGLPGPSGPDGPQGPQGEEGHEGRQGSKGSPGDFGHDGMPGFPGMAGSEGPKGLRGPKGRIGLMGPPGIYIRGGFSMKGLPGRPGEPGDEGFIGFTGPKGEQGPTGYRGDTGYPGIPGSMGSDGKPGRSSKGEMGDPGLPGYPGDMGKPGLLGRPGIPGEPGEPGRDVHGMPGYPGLDGLPGLPGYPGPPGLEGAKGVKGLPGIGVNKIGPPGPPGLPGTPGLPGDDGREGRQGMKGQRGEKGDDCPFCPDGAPGLMGVPGEDGFDGRKGWPGDPGDKGLKGEPGSDGFPAPPGPPGPPGFAGRPGLVGYKGSKGEPGILIALNFNDNAGEMGEPGRPGAKGVPGRIGMPGKPGTEGPRGPPGATGNPGPPGPIGYRGFKGHKGSQGPVGDAGPGLPGQLGPPGPRGPPGRQGSRGPKGEKGGTPPSQGYTAPDEFMGDKGATGPPGDPGSPGLTGPIGDDGDDGRRGRDGSKGQPGPPGLSPAGEPGFVGPPGSPGWPGYPGLIGEVGLKGEEGSIGRQGPPGPKGNPGFTPGTGVTGDPGKPGMVGFPGEPGADGLVGFRGLEGLPGGIGPKGDTGPQGYRGLPGPRGFPGDAGIGTKGEPGDPGYDGRKGERGQAGLDGPPGLPGAKGQMGGVGWPGSPGPPGLRGPPGYPGPPGQSGIDGEDGLPGAAGPEGEPGAIGPPGVRGPVGGTGIVGDQGEPGYPGERGDDGSVGFKGEPGDDGFPGYDGLPGLIGPKGVPGPKGQQGEIGERLNSAPGASGPPGPPGLGGLPGRSGDPGMDGFPGLPGLAGYKGEQGDRGLKGFRGYQGRAGSPGRMGPEGESGAKGEVGEIGRPGLPGLPGTPGTYGPRGFPGPKGARGPSGFDGLPGGPGPVGFRGPEGLPGLPGYEGLPGLPGLPGRKGDPGDDGPQGSEGAPGLPGLPGAKGYAGLAGARGRNGAPGRPGPDGSVQGEIEKGFKGDAGYPGEVGLDGLPGFKGMPGEAGRDGAYGLPGDPGYGLGPPGRPGMSGFKGRKGPPGRPGEYGDSGRPGPKGFPGDSIPGPPGRTFHGIPGDDGPRGEDGVKGSRGLIGDPGFLGPPGIDAFDGPKGYKGDRGLPGTPGVGGLIGPPGPPGELIFVKITPGEKGQEGLRGPDGEPGYPGMPGYPGLPGMKGDPGESGEDGVDGPAGPDGPPGYPGPSGPRGYPGQPGIMGEQGPPGERVGDGVLRRRRHSLFTVHSQSVRVPECPEGTSRLWDGFSFLYMMADLKAHGQDLGEPGSCLRTFSTLPYLFCEQPQNADGTCRYASRNDYSYWLNTNASHGTGPIRNGEIERFISRCSVCETDRPIIAVHSQSQDTPDCPRDWETMWVGYSFLMATDAASQGVNQPLSSPGSCLQEFRPTPFIECRGTGACDYFASRLGFWLTPIDYDRQFEVPERIRSRPGEIVSMSSRCSVCKRTDDGHRRRVLIQASNFTLLEPPGDGHVYIADGTEPRTQIITYVHSGREIGVDTSPDSFLLQNGNGETEVTVLVEPVDNAAPVIKITDATVVLEGESSRVNWEVSDVDSKVFWCHIPEQPIFGRLTIRAQKFTEFNNSETDNVVYEQLKHAHVEPSEDFFKIRCSDGVNLSPLEQIRIAIKGQNDEAPHLAVNEVTVLEGREAPVKIHFSDQDIPRGELRFYVSEPPRHGLIAILSADGHNEAVVEFSEENVNRVMYVHDDSENLNDSFELTVSDGRYSTKQLVNVKVLAVDDEPPKLVVNRGIRVEVGTSAVIDARHLQVDDIDSTSDAISFKIVEGPRNGILVHEQAKDKNQSIASFELEDVKLQNVVYAHRSKICCQSDRFTFRISDGFNETPLYEFSITVHLPNDSVPPVSRIHPIRLERFSEQLFNISRVEWLAVTQPPSNGNLTFENDALGFTTNAALTSGSIEDTVALILKNGSSLEAATFSIRWCVLSLTVDSPEIISGRKIVIDLRRDGLDSDVDGVVSSHVGEFPFVIPSGISHKSLPISVPGDFNGEFALELTKVQGCFIDISHKKFQTIVLSPMSYLHFERSEYTVEQPGEDKLRETLFVRILRSNSAHRSDIGFRVATVGGTAREHEDFTPSDEVLTLKNEDDGLTIPIEILGKTHVEIARFFTIVLEPLEHGLRFKSSKTVVRISDSRALPSFTEHPVILALDPRTRNPLAHTRLLPKGATLYCASECDDLSLRHTRFCLGLNSSLQTHYQWKTSTDTGLVSIKSRSFLLKTNQKVLPSSLYLSPGSTVVCSVRIATSDSEGAEIMSGAYLISNEESSPACTSRVGSTPFSSKLRVIMSPNSSTELLYSLSVILPHHDGSFPFWSTKPILVADTEKRFFASKHKCSNLLQNNSEPAPEPNVTSCTWNYQLTYSLSELLSCGARLDESVDEDVSSVNLLLPIHVMYIVHQSSKKWHHVSLSSELRVSFVYKTRVVGSRRLESRDPPNLSAILQITRASLDKDGSLLVVFETETNFDGILAADPKNFNESIIDVRHYNSTGSLFMLKNDGTISPRRTRWNLTSLVTHTHFATNVTLSLLPCVGEVPKCQLMPDKPITLILPVYIQSGSTATRIYPLESELLLTKKQFWMEDIPDMENNTIQEGEAVYGFVRVFNLDIQDQALITRIQKCYVCRDAHETIHNRISRCPYKVIDAETSSPPHDEFRGLLASRNSGAFTGEELQTLDKRNADAFVFDSAPLFARENEGVQWRVHCVFVVDLGAAR</sequence>
<dbReference type="GeneID" id="100901975"/>
<dbReference type="InterPro" id="IPR016187">
    <property type="entry name" value="CTDL_fold"/>
</dbReference>
<comment type="similarity">
    <text evidence="2">Belongs to the FRAS1 family.</text>
</comment>
<dbReference type="PANTHER" id="PTHR24023">
    <property type="entry name" value="COLLAGEN ALPHA"/>
    <property type="match status" value="1"/>
</dbReference>
<evidence type="ECO:0000256" key="6">
    <source>
        <dbReference type="ARBA" id="ARBA00022737"/>
    </source>
</evidence>
<evidence type="ECO:0000256" key="10">
    <source>
        <dbReference type="ARBA" id="ARBA00023157"/>
    </source>
</evidence>
<evidence type="ECO:0000256" key="4">
    <source>
        <dbReference type="ARBA" id="ARBA00022530"/>
    </source>
</evidence>
<feature type="repeat" description="CSPG" evidence="12">
    <location>
        <begin position="1934"/>
        <end position="2028"/>
    </location>
</feature>
<dbReference type="GO" id="GO:0030198">
    <property type="term" value="P:extracellular matrix organization"/>
    <property type="evidence" value="ECO:0007669"/>
    <property type="project" value="TreeGrafter"/>
</dbReference>
<evidence type="ECO:0000256" key="1">
    <source>
        <dbReference type="ARBA" id="ARBA00004302"/>
    </source>
</evidence>
<accession>A0AAJ7SFV8</accession>
<dbReference type="Gene3D" id="2.170.240.10">
    <property type="entry name" value="Collagen IV, non-collagenous"/>
    <property type="match status" value="1"/>
</dbReference>
<dbReference type="InterPro" id="IPR010221">
    <property type="entry name" value="VCBS_dom"/>
</dbReference>
<feature type="compositionally biased region" description="Basic and acidic residues" evidence="13">
    <location>
        <begin position="1260"/>
        <end position="1269"/>
    </location>
</feature>
<dbReference type="FunFam" id="2.170.240.10:FF:000001">
    <property type="entry name" value="Collagen IV alpha 1 chain"/>
    <property type="match status" value="1"/>
</dbReference>
<keyword evidence="16" id="KW-1185">Reference proteome</keyword>
<feature type="domain" description="Collagen IV NC1" evidence="15">
    <location>
        <begin position="1416"/>
        <end position="1642"/>
    </location>
</feature>
<dbReference type="KEGG" id="goe:100901975"/>
<keyword evidence="8" id="KW-0084">Basement membrane</keyword>
<feature type="compositionally biased region" description="Gly residues" evidence="13">
    <location>
        <begin position="837"/>
        <end position="846"/>
    </location>
</feature>
<evidence type="ECO:0000256" key="14">
    <source>
        <dbReference type="SAM" id="SignalP"/>
    </source>
</evidence>
<dbReference type="GO" id="GO:0030020">
    <property type="term" value="F:extracellular matrix structural constituent conferring tensile strength"/>
    <property type="evidence" value="ECO:0007669"/>
    <property type="project" value="TreeGrafter"/>
</dbReference>
<feature type="compositionally biased region" description="Low complexity" evidence="13">
    <location>
        <begin position="874"/>
        <end position="890"/>
    </location>
</feature>
<feature type="compositionally biased region" description="Low complexity" evidence="13">
    <location>
        <begin position="378"/>
        <end position="389"/>
    </location>
</feature>
<evidence type="ECO:0000256" key="5">
    <source>
        <dbReference type="ARBA" id="ARBA00022729"/>
    </source>
</evidence>
<keyword evidence="9 17" id="KW-0176">Collagen</keyword>
<feature type="compositionally biased region" description="Gly residues" evidence="13">
    <location>
        <begin position="894"/>
        <end position="903"/>
    </location>
</feature>
<dbReference type="SUPFAM" id="SSF56436">
    <property type="entry name" value="C-type lectin-like"/>
    <property type="match status" value="2"/>
</dbReference>
<feature type="compositionally biased region" description="Gly residues" evidence="13">
    <location>
        <begin position="1303"/>
        <end position="1312"/>
    </location>
</feature>
<feature type="compositionally biased region" description="Pro residues" evidence="13">
    <location>
        <begin position="1374"/>
        <end position="1384"/>
    </location>
</feature>
<feature type="region of interest" description="Disordered" evidence="13">
    <location>
        <begin position="771"/>
        <end position="1314"/>
    </location>
</feature>
<evidence type="ECO:0000256" key="9">
    <source>
        <dbReference type="ARBA" id="ARBA00023119"/>
    </source>
</evidence>
<protein>
    <submittedName>
        <fullName evidence="17">Collagen alpha-2(IV) chain</fullName>
    </submittedName>
</protein>
<dbReference type="RefSeq" id="XP_028967316.1">
    <property type="nucleotide sequence ID" value="XM_029111483.1"/>
</dbReference>
<dbReference type="InterPro" id="IPR001442">
    <property type="entry name" value="Collagen_IV_NC"/>
</dbReference>
<feature type="compositionally biased region" description="Low complexity" evidence="13">
    <location>
        <begin position="174"/>
        <end position="184"/>
    </location>
</feature>
<dbReference type="PANTHER" id="PTHR24023:SF1112">
    <property type="entry name" value="COL_CUTICLE_N DOMAIN-CONTAINING PROTEIN-RELATED"/>
    <property type="match status" value="1"/>
</dbReference>
<feature type="compositionally biased region" description="Pro residues" evidence="13">
    <location>
        <begin position="847"/>
        <end position="863"/>
    </location>
</feature>
<dbReference type="GO" id="GO:0005604">
    <property type="term" value="C:basement membrane"/>
    <property type="evidence" value="ECO:0007669"/>
    <property type="project" value="UniProtKB-SubCell"/>
</dbReference>
<keyword evidence="4" id="KW-0272">Extracellular matrix</keyword>
<feature type="compositionally biased region" description="Pro residues" evidence="13">
    <location>
        <begin position="496"/>
        <end position="505"/>
    </location>
</feature>
<evidence type="ECO:0000256" key="7">
    <source>
        <dbReference type="ARBA" id="ARBA00022837"/>
    </source>
</evidence>
<dbReference type="GO" id="GO:0005615">
    <property type="term" value="C:extracellular space"/>
    <property type="evidence" value="ECO:0007669"/>
    <property type="project" value="TreeGrafter"/>
</dbReference>
<feature type="region of interest" description="Disordered" evidence="13">
    <location>
        <begin position="536"/>
        <end position="753"/>
    </location>
</feature>
<evidence type="ECO:0000313" key="17">
    <source>
        <dbReference type="RefSeq" id="XP_028967316.1"/>
    </source>
</evidence>
<dbReference type="NCBIfam" id="TIGR01965">
    <property type="entry name" value="VCBS_repeat"/>
    <property type="match status" value="1"/>
</dbReference>
<feature type="compositionally biased region" description="Low complexity" evidence="13">
    <location>
        <begin position="937"/>
        <end position="953"/>
    </location>
</feature>
<keyword evidence="5 14" id="KW-0732">Signal</keyword>
<keyword evidence="3" id="KW-0964">Secreted</keyword>
<dbReference type="SUPFAM" id="SSF141072">
    <property type="entry name" value="CalX-like"/>
    <property type="match status" value="1"/>
</dbReference>
<evidence type="ECO:0000256" key="8">
    <source>
        <dbReference type="ARBA" id="ARBA00022869"/>
    </source>
</evidence>
<dbReference type="Pfam" id="PF01391">
    <property type="entry name" value="Collagen"/>
    <property type="match status" value="10"/>
</dbReference>
<feature type="region of interest" description="Disordered" evidence="13">
    <location>
        <begin position="286"/>
        <end position="515"/>
    </location>
</feature>
<evidence type="ECO:0000313" key="16">
    <source>
        <dbReference type="Proteomes" id="UP000694867"/>
    </source>
</evidence>
<reference evidence="17" key="1">
    <citation type="submission" date="2025-08" db="UniProtKB">
        <authorList>
            <consortium name="RefSeq"/>
        </authorList>
    </citation>
    <scope>IDENTIFICATION</scope>
</reference>
<evidence type="ECO:0000259" key="15">
    <source>
        <dbReference type="PROSITE" id="PS51403"/>
    </source>
</evidence>
<dbReference type="Gene3D" id="2.60.40.2030">
    <property type="match status" value="1"/>
</dbReference>
<feature type="chain" id="PRO_5042563481" evidence="14">
    <location>
        <begin position="21"/>
        <end position="2913"/>
    </location>
</feature>
<dbReference type="GO" id="GO:0009792">
    <property type="term" value="P:embryo development ending in birth or egg hatching"/>
    <property type="evidence" value="ECO:0007669"/>
    <property type="project" value="UniProtKB-ARBA"/>
</dbReference>
<organism evidence="16 17">
    <name type="scientific">Galendromus occidentalis</name>
    <name type="common">western predatory mite</name>
    <dbReference type="NCBI Taxonomy" id="34638"/>
    <lineage>
        <taxon>Eukaryota</taxon>
        <taxon>Metazoa</taxon>
        <taxon>Ecdysozoa</taxon>
        <taxon>Arthropoda</taxon>
        <taxon>Chelicerata</taxon>
        <taxon>Arachnida</taxon>
        <taxon>Acari</taxon>
        <taxon>Parasitiformes</taxon>
        <taxon>Mesostigmata</taxon>
        <taxon>Gamasina</taxon>
        <taxon>Phytoseioidea</taxon>
        <taxon>Phytoseiidae</taxon>
        <taxon>Typhlodrominae</taxon>
        <taxon>Galendromus</taxon>
    </lineage>
</organism>
<keyword evidence="10" id="KW-1015">Disulfide bond</keyword>
<gene>
    <name evidence="17" type="primary">LOC100901975</name>
</gene>
<feature type="region of interest" description="Disordered" evidence="13">
    <location>
        <begin position="1329"/>
        <end position="1408"/>
    </location>
</feature>
<dbReference type="GO" id="GO:0007154">
    <property type="term" value="P:cell communication"/>
    <property type="evidence" value="ECO:0007669"/>
    <property type="project" value="InterPro"/>
</dbReference>
<comment type="subcellular location">
    <subcellularLocation>
        <location evidence="1">Secreted</location>
        <location evidence="1">Extracellular space</location>
        <location evidence="1">Extracellular matrix</location>
        <location evidence="1">Basement membrane</location>
    </subcellularLocation>
</comment>
<keyword evidence="6" id="KW-0677">Repeat</keyword>
<dbReference type="InterPro" id="IPR050149">
    <property type="entry name" value="Collagen_superfamily"/>
</dbReference>
<dbReference type="SMART" id="SM00111">
    <property type="entry name" value="C4"/>
    <property type="match status" value="2"/>
</dbReference>
<dbReference type="PROSITE" id="PS51403">
    <property type="entry name" value="NC1_IV"/>
    <property type="match status" value="1"/>
</dbReference>
<proteinExistence type="inferred from homology"/>
<dbReference type="InterPro" id="IPR039005">
    <property type="entry name" value="CSPG_rpt"/>
</dbReference>
<dbReference type="InterPro" id="IPR038081">
    <property type="entry name" value="CalX-like_sf"/>
</dbReference>
<dbReference type="InterPro" id="IPR036954">
    <property type="entry name" value="Collagen_IV_NC_sf"/>
</dbReference>
<feature type="compositionally biased region" description="Low complexity" evidence="13">
    <location>
        <begin position="1050"/>
        <end position="1072"/>
    </location>
</feature>
<dbReference type="Pfam" id="PF16184">
    <property type="entry name" value="Cadherin_3"/>
    <property type="match status" value="2"/>
</dbReference>
<feature type="compositionally biased region" description="Low complexity" evidence="13">
    <location>
        <begin position="354"/>
        <end position="363"/>
    </location>
</feature>
<feature type="compositionally biased region" description="Low complexity" evidence="13">
    <location>
        <begin position="823"/>
        <end position="836"/>
    </location>
</feature>
<feature type="signal peptide" evidence="14">
    <location>
        <begin position="1"/>
        <end position="20"/>
    </location>
</feature>
<dbReference type="Pfam" id="PF03160">
    <property type="entry name" value="Calx-beta"/>
    <property type="match status" value="1"/>
</dbReference>
<dbReference type="InterPro" id="IPR008160">
    <property type="entry name" value="Collagen"/>
</dbReference>
<feature type="compositionally biased region" description="Basic and acidic residues" evidence="13">
    <location>
        <begin position="432"/>
        <end position="451"/>
    </location>
</feature>
<comment type="subunit">
    <text evidence="11">Trimers of two alpha 1(IV) and one alpha 2(IV) chain. Type IV collagen forms a mesh-like network linked through intermolecular interactions between 7S domains and between NC1 domains.</text>
</comment>
<feature type="compositionally biased region" description="Basic and acidic residues" evidence="13">
    <location>
        <begin position="471"/>
        <end position="487"/>
    </location>
</feature>
<feature type="compositionally biased region" description="Low complexity" evidence="13">
    <location>
        <begin position="1083"/>
        <end position="1105"/>
    </location>
</feature>
<evidence type="ECO:0000256" key="11">
    <source>
        <dbReference type="ARBA" id="ARBA00064856"/>
    </source>
</evidence>
<evidence type="ECO:0000256" key="3">
    <source>
        <dbReference type="ARBA" id="ARBA00022525"/>
    </source>
</evidence>
<feature type="region of interest" description="Disordered" evidence="13">
    <location>
        <begin position="46"/>
        <end position="267"/>
    </location>
</feature>
<evidence type="ECO:0000256" key="2">
    <source>
        <dbReference type="ARBA" id="ARBA00005529"/>
    </source>
</evidence>
<feature type="compositionally biased region" description="Gly residues" evidence="13">
    <location>
        <begin position="772"/>
        <end position="781"/>
    </location>
</feature>
<dbReference type="InterPro" id="IPR003644">
    <property type="entry name" value="Calx_beta"/>
</dbReference>
<dbReference type="GO" id="GO:0016020">
    <property type="term" value="C:membrane"/>
    <property type="evidence" value="ECO:0007669"/>
    <property type="project" value="InterPro"/>
</dbReference>
<evidence type="ECO:0000256" key="12">
    <source>
        <dbReference type="PROSITE-ProRule" id="PRU01201"/>
    </source>
</evidence>
<dbReference type="GO" id="GO:0005581">
    <property type="term" value="C:collagen trimer"/>
    <property type="evidence" value="ECO:0007669"/>
    <property type="project" value="UniProtKB-KW"/>
</dbReference>
<name>A0AAJ7SFV8_9ACAR</name>
<feature type="compositionally biased region" description="Gly residues" evidence="13">
    <location>
        <begin position="1073"/>
        <end position="1082"/>
    </location>
</feature>
<dbReference type="Pfam" id="PF01413">
    <property type="entry name" value="C4"/>
    <property type="match status" value="2"/>
</dbReference>
<feature type="compositionally biased region" description="Basic and acidic residues" evidence="13">
    <location>
        <begin position="1330"/>
        <end position="1339"/>
    </location>
</feature>
<feature type="compositionally biased region" description="Low complexity" evidence="13">
    <location>
        <begin position="1114"/>
        <end position="1147"/>
    </location>
</feature>